<dbReference type="KEGG" id="vg:36841566"/>
<dbReference type="InterPro" id="IPR036047">
    <property type="entry name" value="F-box-like_dom_sf"/>
</dbReference>
<dbReference type="GeneID" id="36841566"/>
<dbReference type="SUPFAM" id="SSF82185">
    <property type="entry name" value="Histone H3 K4-specific methyltransferase SET7/9 N-terminal domain"/>
    <property type="match status" value="1"/>
</dbReference>
<gene>
    <name evidence="2" type="ORF">pmac_cds_423</name>
</gene>
<dbReference type="Pfam" id="PF00805">
    <property type="entry name" value="Pentapeptide"/>
    <property type="match status" value="1"/>
</dbReference>
<reference evidence="2" key="1">
    <citation type="journal article" date="2018" name="Nat. Commun.">
        <title>Diversity and evolution of the emerging Pandoraviridae family.</title>
        <authorList>
            <person name="Legendre M."/>
            <person name="Fabre E."/>
            <person name="Poirot O."/>
            <person name="Jeudy S."/>
            <person name="Lartigue A."/>
            <person name="Alempic J.M."/>
            <person name="Beucher L."/>
            <person name="Philippe N."/>
            <person name="Bertaux L."/>
            <person name="Christo-Foroux E."/>
            <person name="Labadie K."/>
            <person name="Coute Y."/>
            <person name="Abergel C."/>
            <person name="Claverie J.M."/>
        </authorList>
    </citation>
    <scope>NUCLEOTIDE SEQUENCE [LARGE SCALE GENOMIC DNA]</scope>
    <source>
        <strain evidence="2">Macleodensis</strain>
    </source>
</reference>
<dbReference type="RefSeq" id="YP_009481107.1">
    <property type="nucleotide sequence ID" value="NC_037665.1"/>
</dbReference>
<dbReference type="Proteomes" id="UP000249758">
    <property type="component" value="Segment"/>
</dbReference>
<organism evidence="2">
    <name type="scientific">Pandoravirus macleodensis</name>
    <dbReference type="NCBI Taxonomy" id="2107707"/>
    <lineage>
        <taxon>Viruses</taxon>
        <taxon>Pandoravirus</taxon>
    </lineage>
</organism>
<dbReference type="PROSITE" id="PS50181">
    <property type="entry name" value="FBOX"/>
    <property type="match status" value="1"/>
</dbReference>
<dbReference type="SUPFAM" id="SSF81383">
    <property type="entry name" value="F-box domain"/>
    <property type="match status" value="1"/>
</dbReference>
<dbReference type="Pfam" id="PF12937">
    <property type="entry name" value="F-box-like"/>
    <property type="match status" value="1"/>
</dbReference>
<proteinExistence type="predicted"/>
<name>A0A2U7UGI4_9VIRU</name>
<dbReference type="Gene3D" id="1.20.1280.50">
    <property type="match status" value="1"/>
</dbReference>
<accession>A0A2U7UGI4</accession>
<protein>
    <submittedName>
        <fullName evidence="2">F-box domain containing protein</fullName>
    </submittedName>
</protein>
<dbReference type="InterPro" id="IPR001810">
    <property type="entry name" value="F-box_dom"/>
</dbReference>
<dbReference type="InterPro" id="IPR001646">
    <property type="entry name" value="5peptide_repeat"/>
</dbReference>
<evidence type="ECO:0000259" key="1">
    <source>
        <dbReference type="PROSITE" id="PS50181"/>
    </source>
</evidence>
<evidence type="ECO:0000313" key="2">
    <source>
        <dbReference type="EMBL" id="AVK77111.1"/>
    </source>
</evidence>
<feature type="domain" description="F-box" evidence="1">
    <location>
        <begin position="23"/>
        <end position="69"/>
    </location>
</feature>
<dbReference type="EMBL" id="MG011691">
    <property type="protein sequence ID" value="AVK77111.1"/>
    <property type="molecule type" value="Genomic_DNA"/>
</dbReference>
<sequence>MDDPTPFMDCATASSSAERHGASLTLNALPVELLLQILSHLGTRDVGACAMTGRALAFACQDHSLWMRLYEHEQANQEARWRAAAEPVAVALSLCSDWTHDQVRQGKHKPEYVLAGIVADIADMLESPWHASIDLALRLGHPRFACAARANVRVLMDSFDKAPCRNTTTPADRTSYASVGTIIRCAGARYMCKSRVTIQRGFFDADGVLCGPGLTHFYWHHDGIPHPVWLGCVGLWDRGRVTASNDEGEAVYQDGCRYRGGLLDGLCHGQGRIYDSKGVVLVAGHWKRNVSHGPCSWRQEFYGSGSVQKWVANATSADGLIDGPITYFAEGRLVMRIPRPYPRRLLTDFAEKCAFLTNNNDNGWSRLPHYTTVHYGPSGVTVTSDAFFAHRWTDGALTLGDMGRQRYPCRYVPRLLVIFGHDGGGGDSGAPLLVALGTDSAFHQDQRTLAATMCAGQTVDVCHHPIVNRGPIDAATPPGLEPDDNSVDTHLQDMACDGDTTKDRCNGDHSLSQKDFAHAIASTSPACVGVDEHDATNMSDDVRAASIDLLHFLDAITAPPASTVSHGQTQSFRGGRVRDALYVASAEPVQKTENLDMSHCVMRGCVVVGATFKGCDFRHTRFERCVFYACSFVRCAFFGATLVDTQFETCGFAYDHRSTAATESSMRADAAELILGALGATVLDRK</sequence>
<dbReference type="SUPFAM" id="SSF141571">
    <property type="entry name" value="Pentapeptide repeat-like"/>
    <property type="match status" value="1"/>
</dbReference>
<dbReference type="Gene3D" id="2.160.20.80">
    <property type="entry name" value="E3 ubiquitin-protein ligase SopA"/>
    <property type="match status" value="1"/>
</dbReference>